<keyword evidence="5" id="KW-1185">Reference proteome</keyword>
<dbReference type="PANTHER" id="PTHR10695">
    <property type="entry name" value="DEPHOSPHO-COA KINASE-RELATED"/>
    <property type="match status" value="1"/>
</dbReference>
<dbReference type="Pfam" id="PF01121">
    <property type="entry name" value="CoaE"/>
    <property type="match status" value="1"/>
</dbReference>
<gene>
    <name evidence="4" type="ORF">MVES_002895</name>
</gene>
<dbReference type="GO" id="GO:0005524">
    <property type="term" value="F:ATP binding"/>
    <property type="evidence" value="ECO:0007669"/>
    <property type="project" value="UniProtKB-KW"/>
</dbReference>
<keyword evidence="3" id="KW-1133">Transmembrane helix</keyword>
<keyword evidence="2" id="KW-0067">ATP-binding</keyword>
<dbReference type="AlphaFoldDB" id="A0A2N1J9F0"/>
<keyword evidence="1" id="KW-0547">Nucleotide-binding</keyword>
<dbReference type="EMBL" id="KZ454992">
    <property type="protein sequence ID" value="PKI83185.1"/>
    <property type="molecule type" value="Genomic_DNA"/>
</dbReference>
<dbReference type="PANTHER" id="PTHR10695:SF46">
    <property type="entry name" value="BIFUNCTIONAL COENZYME A SYNTHASE-RELATED"/>
    <property type="match status" value="1"/>
</dbReference>
<accession>A0A2N1J9F0</accession>
<feature type="transmembrane region" description="Helical" evidence="3">
    <location>
        <begin position="225"/>
        <end position="247"/>
    </location>
</feature>
<dbReference type="GO" id="GO:0004140">
    <property type="term" value="F:dephospho-CoA kinase activity"/>
    <property type="evidence" value="ECO:0007669"/>
    <property type="project" value="InterPro"/>
</dbReference>
<keyword evidence="3" id="KW-0472">Membrane</keyword>
<dbReference type="SUPFAM" id="SSF52540">
    <property type="entry name" value="P-loop containing nucleoside triphosphate hydrolases"/>
    <property type="match status" value="1"/>
</dbReference>
<evidence type="ECO:0000256" key="3">
    <source>
        <dbReference type="SAM" id="Phobius"/>
    </source>
</evidence>
<sequence length="269" mass="30514">MFGRLHRIDLRTVVGLTGGIATGKSTVTTLLRSHGLPVVDLDDISRVVVEKGTPTLGKLVSAFGKEILNEDGTLNRAELGRIVFGKPEKVQILNRITHTAIRRRMAWYLFLCWITGSRRVVVDSPLLIEAGLWKWVGEVVLVYTTEEQQFARMLHRDQYVKQLTVEDARARLSSQVPIMTKTAYADVILDNSMDAVGFSSPLLRDEVEAMVQRWDQEDHAFFGTISWLLCWLLPPVGLLWGFIVVCLHTRRLDIQQQQQASYVKASKRE</sequence>
<keyword evidence="3" id="KW-0812">Transmembrane</keyword>
<dbReference type="Proteomes" id="UP000232875">
    <property type="component" value="Unassembled WGS sequence"/>
</dbReference>
<dbReference type="OrthoDB" id="247245at2759"/>
<evidence type="ECO:0000313" key="5">
    <source>
        <dbReference type="Proteomes" id="UP000232875"/>
    </source>
</evidence>
<evidence type="ECO:0000256" key="1">
    <source>
        <dbReference type="ARBA" id="ARBA00022741"/>
    </source>
</evidence>
<dbReference type="PROSITE" id="PS51219">
    <property type="entry name" value="DPCK"/>
    <property type="match status" value="1"/>
</dbReference>
<name>A0A2N1J9F0_9BASI</name>
<dbReference type="InterPro" id="IPR001977">
    <property type="entry name" value="Depp_CoAkinase"/>
</dbReference>
<dbReference type="HAMAP" id="MF_00376">
    <property type="entry name" value="Dephospho_CoA_kinase"/>
    <property type="match status" value="1"/>
</dbReference>
<dbReference type="Gene3D" id="3.40.50.300">
    <property type="entry name" value="P-loop containing nucleotide triphosphate hydrolases"/>
    <property type="match status" value="1"/>
</dbReference>
<evidence type="ECO:0000256" key="2">
    <source>
        <dbReference type="ARBA" id="ARBA00022840"/>
    </source>
</evidence>
<dbReference type="InterPro" id="IPR027417">
    <property type="entry name" value="P-loop_NTPase"/>
</dbReference>
<dbReference type="NCBIfam" id="TIGR00152">
    <property type="entry name" value="dephospho-CoA kinase"/>
    <property type="match status" value="1"/>
</dbReference>
<reference evidence="4 5" key="1">
    <citation type="submission" date="2017-10" db="EMBL/GenBank/DDBJ databases">
        <title>A novel species of cold-tolerant Malassezia isolated from bats.</title>
        <authorList>
            <person name="Lorch J.M."/>
            <person name="Palmer J.M."/>
            <person name="Vanderwolf K.J."/>
            <person name="Schmidt K.Z."/>
            <person name="Verant M.L."/>
            <person name="Weller T.J."/>
            <person name="Blehert D.S."/>
        </authorList>
    </citation>
    <scope>NUCLEOTIDE SEQUENCE [LARGE SCALE GENOMIC DNA]</scope>
    <source>
        <strain evidence="4 5">NWHC:44797-103</strain>
    </source>
</reference>
<organism evidence="4 5">
    <name type="scientific">Malassezia vespertilionis</name>
    <dbReference type="NCBI Taxonomy" id="2020962"/>
    <lineage>
        <taxon>Eukaryota</taxon>
        <taxon>Fungi</taxon>
        <taxon>Dikarya</taxon>
        <taxon>Basidiomycota</taxon>
        <taxon>Ustilaginomycotina</taxon>
        <taxon>Malasseziomycetes</taxon>
        <taxon>Malasseziales</taxon>
        <taxon>Malasseziaceae</taxon>
        <taxon>Malassezia</taxon>
    </lineage>
</organism>
<proteinExistence type="inferred from homology"/>
<evidence type="ECO:0000313" key="4">
    <source>
        <dbReference type="EMBL" id="PKI83185.1"/>
    </source>
</evidence>
<evidence type="ECO:0008006" key="6">
    <source>
        <dbReference type="Google" id="ProtNLM"/>
    </source>
</evidence>
<dbReference type="CDD" id="cd02022">
    <property type="entry name" value="DPCK"/>
    <property type="match status" value="1"/>
</dbReference>
<dbReference type="STRING" id="2020962.A0A2N1J9F0"/>
<protein>
    <recommendedName>
        <fullName evidence="6">Dephospho-CoA kinase</fullName>
    </recommendedName>
</protein>
<dbReference type="GO" id="GO:0015937">
    <property type="term" value="P:coenzyme A biosynthetic process"/>
    <property type="evidence" value="ECO:0007669"/>
    <property type="project" value="InterPro"/>
</dbReference>